<keyword evidence="7" id="KW-1185">Reference proteome</keyword>
<keyword evidence="2 6" id="KW-0489">Methyltransferase</keyword>
<gene>
    <name evidence="6" type="ORF">SOO65_12320</name>
</gene>
<evidence type="ECO:0000256" key="3">
    <source>
        <dbReference type="ARBA" id="ARBA00022679"/>
    </source>
</evidence>
<dbReference type="CDD" id="cd02440">
    <property type="entry name" value="AdoMet_MTases"/>
    <property type="match status" value="1"/>
</dbReference>
<dbReference type="GO" id="GO:0008757">
    <property type="term" value="F:S-adenosylmethionine-dependent methyltransferase activity"/>
    <property type="evidence" value="ECO:0007669"/>
    <property type="project" value="InterPro"/>
</dbReference>
<feature type="domain" description="Methyltransferase type 11" evidence="5">
    <location>
        <begin position="69"/>
        <end position="168"/>
    </location>
</feature>
<dbReference type="GO" id="GO:0032259">
    <property type="term" value="P:methylation"/>
    <property type="evidence" value="ECO:0007669"/>
    <property type="project" value="UniProtKB-KW"/>
</dbReference>
<dbReference type="InterPro" id="IPR029063">
    <property type="entry name" value="SAM-dependent_MTases_sf"/>
</dbReference>
<evidence type="ECO:0000313" key="6">
    <source>
        <dbReference type="EMBL" id="WPU63474.1"/>
    </source>
</evidence>
<sequence>MKIIWDESSHEHKVTKFYAHGVENYVDFHGGYLNFGFWENGNEDYLVAAETLVKKLGVMLKLDDQAELLDVACGMGGQDIVLANHFPVRKITAYDLMFEHLVHAKRRIDQAGLQDKIKTVQGTAIKLPFGENEFSHILCIEGIVHFNTRNQFFKECHRVLKPNGRVVFSDYVAKKMPTNPYEAFLLKLVTKLWNIPYDNVGTPEDYKANLEKAGFTDVVVHCVGENVIPGYCKEQNREECIQELVKIRGWFAGRVGHIIDHVLDWSYQKGLIDYVLVEANKK</sequence>
<dbReference type="InterPro" id="IPR013216">
    <property type="entry name" value="Methyltransf_11"/>
</dbReference>
<proteinExistence type="predicted"/>
<dbReference type="EMBL" id="CP139487">
    <property type="protein sequence ID" value="WPU63474.1"/>
    <property type="molecule type" value="Genomic_DNA"/>
</dbReference>
<comment type="pathway">
    <text evidence="1">Lipid metabolism.</text>
</comment>
<organism evidence="6 7">
    <name type="scientific">Peredibacter starrii</name>
    <dbReference type="NCBI Taxonomy" id="28202"/>
    <lineage>
        <taxon>Bacteria</taxon>
        <taxon>Pseudomonadati</taxon>
        <taxon>Bdellovibrionota</taxon>
        <taxon>Bacteriovoracia</taxon>
        <taxon>Bacteriovoracales</taxon>
        <taxon>Bacteriovoracaceae</taxon>
        <taxon>Peredibacter</taxon>
    </lineage>
</organism>
<dbReference type="KEGG" id="psti:SOO65_12320"/>
<evidence type="ECO:0000256" key="1">
    <source>
        <dbReference type="ARBA" id="ARBA00005189"/>
    </source>
</evidence>
<dbReference type="Gene3D" id="3.40.50.150">
    <property type="entry name" value="Vaccinia Virus protein VP39"/>
    <property type="match status" value="1"/>
</dbReference>
<comment type="pathway">
    <text evidence="4">Phospholipid metabolism.</text>
</comment>
<evidence type="ECO:0000256" key="2">
    <source>
        <dbReference type="ARBA" id="ARBA00022603"/>
    </source>
</evidence>
<evidence type="ECO:0000259" key="5">
    <source>
        <dbReference type="Pfam" id="PF08241"/>
    </source>
</evidence>
<dbReference type="Pfam" id="PF08241">
    <property type="entry name" value="Methyltransf_11"/>
    <property type="match status" value="1"/>
</dbReference>
<evidence type="ECO:0000256" key="4">
    <source>
        <dbReference type="ARBA" id="ARBA00025707"/>
    </source>
</evidence>
<dbReference type="PANTHER" id="PTHR44307:SF2">
    <property type="entry name" value="PHOSPHOETHANOLAMINE METHYLTRANSFERASE ISOFORM X1"/>
    <property type="match status" value="1"/>
</dbReference>
<dbReference type="SUPFAM" id="SSF53335">
    <property type="entry name" value="S-adenosyl-L-methionine-dependent methyltransferases"/>
    <property type="match status" value="1"/>
</dbReference>
<dbReference type="RefSeq" id="WP_321390244.1">
    <property type="nucleotide sequence ID" value="NZ_CP139487.1"/>
</dbReference>
<dbReference type="PANTHER" id="PTHR44307">
    <property type="entry name" value="PHOSPHOETHANOLAMINE METHYLTRANSFERASE"/>
    <property type="match status" value="1"/>
</dbReference>
<protein>
    <submittedName>
        <fullName evidence="6">Methyltransferase domain-containing protein</fullName>
    </submittedName>
</protein>
<dbReference type="AlphaFoldDB" id="A0AAX4HKD6"/>
<evidence type="ECO:0000313" key="7">
    <source>
        <dbReference type="Proteomes" id="UP001324634"/>
    </source>
</evidence>
<reference evidence="6 7" key="1">
    <citation type="submission" date="2023-11" db="EMBL/GenBank/DDBJ databases">
        <title>Peredibacter starrii A3.12.</title>
        <authorList>
            <person name="Mitchell R.J."/>
        </authorList>
    </citation>
    <scope>NUCLEOTIDE SEQUENCE [LARGE SCALE GENOMIC DNA]</scope>
    <source>
        <strain evidence="6 7">A3.12</strain>
    </source>
</reference>
<accession>A0AAX4HKD6</accession>
<dbReference type="Proteomes" id="UP001324634">
    <property type="component" value="Chromosome"/>
</dbReference>
<keyword evidence="3" id="KW-0808">Transferase</keyword>
<name>A0AAX4HKD6_9BACT</name>